<dbReference type="Proteomes" id="UP000288805">
    <property type="component" value="Unassembled WGS sequence"/>
</dbReference>
<protein>
    <submittedName>
        <fullName evidence="1">Uncharacterized protein</fullName>
    </submittedName>
</protein>
<name>A0A438I2Z5_VITVI</name>
<dbReference type="EMBL" id="QGNW01000150">
    <property type="protein sequence ID" value="RVW91000.1"/>
    <property type="molecule type" value="Genomic_DNA"/>
</dbReference>
<proteinExistence type="predicted"/>
<dbReference type="AlphaFoldDB" id="A0A438I2Z5"/>
<evidence type="ECO:0000313" key="2">
    <source>
        <dbReference type="Proteomes" id="UP000288805"/>
    </source>
</evidence>
<sequence>MVLSISKGHGLHFIQGNLYRFDPSTEGASTWDGPHRYGATLQPLFLTAFITEAISYFGRFIPYIGGLLLWPAPLDHDLPSPL</sequence>
<accession>A0A438I2Z5</accession>
<comment type="caution">
    <text evidence="1">The sequence shown here is derived from an EMBL/GenBank/DDBJ whole genome shotgun (WGS) entry which is preliminary data.</text>
</comment>
<evidence type="ECO:0000313" key="1">
    <source>
        <dbReference type="EMBL" id="RVW91000.1"/>
    </source>
</evidence>
<gene>
    <name evidence="1" type="ORF">CK203_044147</name>
</gene>
<organism evidence="1 2">
    <name type="scientific">Vitis vinifera</name>
    <name type="common">Grape</name>
    <dbReference type="NCBI Taxonomy" id="29760"/>
    <lineage>
        <taxon>Eukaryota</taxon>
        <taxon>Viridiplantae</taxon>
        <taxon>Streptophyta</taxon>
        <taxon>Embryophyta</taxon>
        <taxon>Tracheophyta</taxon>
        <taxon>Spermatophyta</taxon>
        <taxon>Magnoliopsida</taxon>
        <taxon>eudicotyledons</taxon>
        <taxon>Gunneridae</taxon>
        <taxon>Pentapetalae</taxon>
        <taxon>rosids</taxon>
        <taxon>Vitales</taxon>
        <taxon>Vitaceae</taxon>
        <taxon>Viteae</taxon>
        <taxon>Vitis</taxon>
    </lineage>
</organism>
<reference evidence="1 2" key="1">
    <citation type="journal article" date="2018" name="PLoS Genet.">
        <title>Population sequencing reveals clonal diversity and ancestral inbreeding in the grapevine cultivar Chardonnay.</title>
        <authorList>
            <person name="Roach M.J."/>
            <person name="Johnson D.L."/>
            <person name="Bohlmann J."/>
            <person name="van Vuuren H.J."/>
            <person name="Jones S.J."/>
            <person name="Pretorius I.S."/>
            <person name="Schmidt S.A."/>
            <person name="Borneman A.R."/>
        </authorList>
    </citation>
    <scope>NUCLEOTIDE SEQUENCE [LARGE SCALE GENOMIC DNA]</scope>
    <source>
        <strain evidence="2">cv. Chardonnay</strain>
        <tissue evidence="1">Leaf</tissue>
    </source>
</reference>